<dbReference type="Pfam" id="PF13517">
    <property type="entry name" value="FG-GAP_3"/>
    <property type="match status" value="5"/>
</dbReference>
<dbReference type="PANTHER" id="PTHR16026:SF0">
    <property type="entry name" value="CARTILAGE ACIDIC PROTEIN 1"/>
    <property type="match status" value="1"/>
</dbReference>
<keyword evidence="5" id="KW-1185">Reference proteome</keyword>
<feature type="region of interest" description="Disordered" evidence="2">
    <location>
        <begin position="1"/>
        <end position="20"/>
    </location>
</feature>
<evidence type="ECO:0000256" key="2">
    <source>
        <dbReference type="SAM" id="MobiDB-lite"/>
    </source>
</evidence>
<dbReference type="PANTHER" id="PTHR16026">
    <property type="entry name" value="CARTILAGE ACIDIC PROTEIN 1"/>
    <property type="match status" value="1"/>
</dbReference>
<dbReference type="Gene3D" id="2.130.10.130">
    <property type="entry name" value="Integrin alpha, N-terminal"/>
    <property type="match status" value="2"/>
</dbReference>
<organism evidence="4 5">
    <name type="scientific">Pelagicoccus mobilis</name>
    <dbReference type="NCBI Taxonomy" id="415221"/>
    <lineage>
        <taxon>Bacteria</taxon>
        <taxon>Pseudomonadati</taxon>
        <taxon>Verrucomicrobiota</taxon>
        <taxon>Opitutia</taxon>
        <taxon>Puniceicoccales</taxon>
        <taxon>Pelagicoccaceae</taxon>
        <taxon>Pelagicoccus</taxon>
    </lineage>
</organism>
<evidence type="ECO:0000256" key="1">
    <source>
        <dbReference type="ARBA" id="ARBA00022729"/>
    </source>
</evidence>
<comment type="caution">
    <text evidence="4">The sequence shown here is derived from an EMBL/GenBank/DDBJ whole genome shotgun (WGS) entry which is preliminary data.</text>
</comment>
<name>A0A934S294_9BACT</name>
<keyword evidence="1" id="KW-0732">Signal</keyword>
<dbReference type="EMBL" id="JAENIL010000057">
    <property type="protein sequence ID" value="MBK1879749.1"/>
    <property type="molecule type" value="Genomic_DNA"/>
</dbReference>
<dbReference type="RefSeq" id="WP_200357962.1">
    <property type="nucleotide sequence ID" value="NZ_JAENIL010000057.1"/>
</dbReference>
<gene>
    <name evidence="4" type="ORF">JIN87_22880</name>
</gene>
<dbReference type="Proteomes" id="UP000617628">
    <property type="component" value="Unassembled WGS sequence"/>
</dbReference>
<dbReference type="AlphaFoldDB" id="A0A934S294"/>
<feature type="domain" description="ASPIC/UnbV" evidence="3">
    <location>
        <begin position="489"/>
        <end position="555"/>
    </location>
</feature>
<dbReference type="Pfam" id="PF07593">
    <property type="entry name" value="UnbV_ASPIC"/>
    <property type="match status" value="1"/>
</dbReference>
<accession>A0A934S294</accession>
<dbReference type="InterPro" id="IPR028994">
    <property type="entry name" value="Integrin_alpha_N"/>
</dbReference>
<sequence length="1068" mass="119190">MASPGIESYPLENRGNSRAGGTLFEELDPMVMGLSVFTNNYTGPEVWTRRWREYILGTIGTGIALGDIDGDRYPDLFVASKDEESRLFRNVNGARFEDVTKESGILDSSDPASGVAMVDIDNDGDLDLYLCFVGGVNELWINDGAGRFEERGDAWGVAISNGCTMASFADYDRDGDLDFYLQNNLLNDGPKFEKLEDQLFENLGDRFAEVTESAGISGEGHGHSALWWDFNEDGWPDIYVANDFSDLDKLYRNNKDGTFTDVLSEVMPQVPYYSMGADFGDINNDGQSDYWVADMAATSREHHIRTVGTHRHVYNVGMLGQTHQSLKNALLLKSGPSSFAEIGFLSGLARTDWTWAARLVDLNNDGWLDAFATNGMLRSFHDGDLGSKQARASHREWMKLVFRNEPVLRERNLAYENLGDMQFSDRSEDWGVDKLGVSFGVAFGDIDLDGDLDFVLNNFDDEVSVFRNDEARSNRITLRLVGDDSNRFGLGARVVVTCGDLVQTKELSSMRGYMSTDEPILHFGLAEHESIETLEVLWPSGKRQFFEELEANAHYIIREETSIGRREPTGARTLFTQKRYEFPEEASRSEQSFGDFVGQPLLPFAESRDGGDVALEDFNQDGTLDVLLSGATGQESCLLLNRGDASFEYSLPFDFQDDFGCEDTDLVVGDLDEDGDLDLLISSGGVELDKGDSFYADRYYLNVGEGEFERDFDAGISEKLASTQVIAMSQKRGDGSRSVFAGGKSVPREYPYAAESSLWRFKNGVFEEVEVSWMDRIARVSDATWADFDGDGDEDLVILQEWGAPLYISDTGESYELIEEMFDSSVHSGWWSEISVADFDGDGLLDVFAGNLGLNSEYEAVAEAPIRLWYSDRADGEVKLIETSLDSDNREWSREVRWRLQQSFPAEVNRFRSYEAFAKQDFQSLFPEIRSKRYEYKEIQELRSGVFWQGADGRFTFEPLPSFAQSGKVRGVLSHDLDGDGATDLLLSLEQPSPEPWAKRFEKGHLALFLNAGGRVFRTVLAKESGLGLSGYPRGMAWGDLDGNGLEELVVTQSSGQPVVYELSAPGD</sequence>
<evidence type="ECO:0000313" key="4">
    <source>
        <dbReference type="EMBL" id="MBK1879749.1"/>
    </source>
</evidence>
<evidence type="ECO:0000313" key="5">
    <source>
        <dbReference type="Proteomes" id="UP000617628"/>
    </source>
</evidence>
<reference evidence="4" key="1">
    <citation type="submission" date="2021-01" db="EMBL/GenBank/DDBJ databases">
        <title>Modified the classification status of verrucomicrobia.</title>
        <authorList>
            <person name="Feng X."/>
        </authorList>
    </citation>
    <scope>NUCLEOTIDE SEQUENCE</scope>
    <source>
        <strain evidence="4">KCTC 13126</strain>
    </source>
</reference>
<dbReference type="InterPro" id="IPR013517">
    <property type="entry name" value="FG-GAP"/>
</dbReference>
<dbReference type="SUPFAM" id="SSF69318">
    <property type="entry name" value="Integrin alpha N-terminal domain"/>
    <property type="match status" value="2"/>
</dbReference>
<dbReference type="InterPro" id="IPR011519">
    <property type="entry name" value="UnbV_ASPIC"/>
</dbReference>
<proteinExistence type="predicted"/>
<dbReference type="InterPro" id="IPR027039">
    <property type="entry name" value="Crtac1"/>
</dbReference>
<protein>
    <submittedName>
        <fullName evidence="4">VCBS repeat-containing protein</fullName>
    </submittedName>
</protein>
<evidence type="ECO:0000259" key="3">
    <source>
        <dbReference type="Pfam" id="PF07593"/>
    </source>
</evidence>